<sequence>MTAQGDGASLDDELDLLDGDNNGEAYKFEVDEEDALLNDTYDEDVAKMDDHSISNAIKSEVQNHHAICDGTELDYDSEDSIDKILQDSDKKAKQITMSGGSVEVKAKIDYIKVEAPNKEIIQVVNTTKQPVKDNKRGSGKDRQNFKNVDKSKIISRVDLTKPDGKIQGNFVGNMGTNIVSNGIYNQAHLNPQSLPFYPGMAMHTQKQHPQLNRFGVNQPPMPLIPNLFTATHNNPFGPNTQFSGQNRLPPNTRILPTINFSQPPLINQQQHLNQMQGQMMGYPMGPQSHMMGAPGFGMQNYGMNMAPITQPVNWTGLLNDFPVARKRRRSENRGRSSSDSRSSSRESDDRKKRKSDRKRRDHSRSRKSRSRSGERKSHRKSSRKDKDYKKKEVSKSKTADTTRECAKAIGVDDEYLKQLEKQQKQREELLRKKHSGQKIDPSLLEAPTLSQKEDVEKNYLVVTVEPIDSRKFGWKDKPVEKLEKKANEYGKVKKIWEKKKGCVCIIFKALADAQKFSEAFDG</sequence>
<proteinExistence type="predicted"/>
<protein>
    <submittedName>
        <fullName evidence="2">RRM domain-containing protein</fullName>
    </submittedName>
</protein>
<evidence type="ECO:0000313" key="1">
    <source>
        <dbReference type="Proteomes" id="UP000095286"/>
    </source>
</evidence>
<evidence type="ECO:0000313" key="2">
    <source>
        <dbReference type="WBParaSite" id="RSKR_0000267100.1"/>
    </source>
</evidence>
<reference evidence="2" key="1">
    <citation type="submission" date="2016-11" db="UniProtKB">
        <authorList>
            <consortium name="WormBaseParasite"/>
        </authorList>
    </citation>
    <scope>IDENTIFICATION</scope>
    <source>
        <strain evidence="2">KR3021</strain>
    </source>
</reference>
<accession>A0AC35TPZ7</accession>
<organism evidence="1 2">
    <name type="scientific">Rhabditophanes sp. KR3021</name>
    <dbReference type="NCBI Taxonomy" id="114890"/>
    <lineage>
        <taxon>Eukaryota</taxon>
        <taxon>Metazoa</taxon>
        <taxon>Ecdysozoa</taxon>
        <taxon>Nematoda</taxon>
        <taxon>Chromadorea</taxon>
        <taxon>Rhabditida</taxon>
        <taxon>Tylenchina</taxon>
        <taxon>Panagrolaimomorpha</taxon>
        <taxon>Strongyloidoidea</taxon>
        <taxon>Alloionematidae</taxon>
        <taxon>Rhabditophanes</taxon>
    </lineage>
</organism>
<dbReference type="WBParaSite" id="RSKR_0000267100.1">
    <property type="protein sequence ID" value="RSKR_0000267100.1"/>
    <property type="gene ID" value="RSKR_0000267100"/>
</dbReference>
<dbReference type="Proteomes" id="UP000095286">
    <property type="component" value="Unplaced"/>
</dbReference>
<name>A0AC35TPZ7_9BILA</name>